<dbReference type="Gene3D" id="3.40.190.10">
    <property type="entry name" value="Periplasmic binding protein-like II"/>
    <property type="match status" value="2"/>
</dbReference>
<dbReference type="SMART" id="SM00062">
    <property type="entry name" value="PBPb"/>
    <property type="match status" value="1"/>
</dbReference>
<dbReference type="InterPro" id="IPR006311">
    <property type="entry name" value="TAT_signal"/>
</dbReference>
<keyword evidence="1 2" id="KW-0732">Signal</keyword>
<organism evidence="4 5">
    <name type="scientific">Caballeronia udeis</name>
    <dbReference type="NCBI Taxonomy" id="1232866"/>
    <lineage>
        <taxon>Bacteria</taxon>
        <taxon>Pseudomonadati</taxon>
        <taxon>Pseudomonadota</taxon>
        <taxon>Betaproteobacteria</taxon>
        <taxon>Burkholderiales</taxon>
        <taxon>Burkholderiaceae</taxon>
        <taxon>Caballeronia</taxon>
    </lineage>
</organism>
<evidence type="ECO:0000313" key="5">
    <source>
        <dbReference type="Proteomes" id="UP000054683"/>
    </source>
</evidence>
<dbReference type="EMBL" id="FCOK02000085">
    <property type="protein sequence ID" value="SAL67535.1"/>
    <property type="molecule type" value="Genomic_DNA"/>
</dbReference>
<evidence type="ECO:0000256" key="2">
    <source>
        <dbReference type="SAM" id="SignalP"/>
    </source>
</evidence>
<feature type="chain" id="PRO_5008502079" evidence="2">
    <location>
        <begin position="36"/>
        <end position="288"/>
    </location>
</feature>
<evidence type="ECO:0000259" key="3">
    <source>
        <dbReference type="SMART" id="SM00062"/>
    </source>
</evidence>
<dbReference type="OrthoDB" id="7241844at2"/>
<feature type="domain" description="Solute-binding protein family 3/N-terminal" evidence="3">
    <location>
        <begin position="48"/>
        <end position="277"/>
    </location>
</feature>
<evidence type="ECO:0000256" key="1">
    <source>
        <dbReference type="ARBA" id="ARBA00022729"/>
    </source>
</evidence>
<dbReference type="PROSITE" id="PS51318">
    <property type="entry name" value="TAT"/>
    <property type="match status" value="1"/>
</dbReference>
<accession>A0A158JFY4</accession>
<protein>
    <submittedName>
        <fullName evidence="4">Amino acid ABC transporter substrate-binding protein</fullName>
    </submittedName>
</protein>
<reference evidence="4 5" key="1">
    <citation type="submission" date="2016-01" db="EMBL/GenBank/DDBJ databases">
        <authorList>
            <person name="Oliw E.H."/>
        </authorList>
    </citation>
    <scope>NUCLEOTIDE SEQUENCE [LARGE SCALE GENOMIC DNA]</scope>
    <source>
        <strain evidence="4">LMG 27134</strain>
    </source>
</reference>
<dbReference type="AlphaFoldDB" id="A0A158JFY4"/>
<dbReference type="PANTHER" id="PTHR35936">
    <property type="entry name" value="MEMBRANE-BOUND LYTIC MUREIN TRANSGLYCOSYLASE F"/>
    <property type="match status" value="1"/>
</dbReference>
<sequence length="288" mass="30563">MSSSMTSHMTRRQFVGRLTAASLLLSAGLPRLASAAGLSLDDIKKAGVLRIGCEATYPPFTFREGGVLTGYDVDLANAFCKTLGVKPEFVDTVWAGVIPALYAKKFDLVMSGLSYTAEREKKVAFSIPYVEASQAMLIRAADQSSITGMPRMNGKILGLKTGSPGQTLEPKLDAALKAAGGTGFAQVKDFDDHPAAYMALSQGRVDGVLNTLPTLGLAMKTSPGKFAIVKGIGADNWAGLAARPDDTALIAYLDQQLRMFRHDGTLDALQEKWFGLSMALPDAVPALS</sequence>
<dbReference type="SUPFAM" id="SSF53850">
    <property type="entry name" value="Periplasmic binding protein-like II"/>
    <property type="match status" value="1"/>
</dbReference>
<dbReference type="PANTHER" id="PTHR35936:SF19">
    <property type="entry name" value="AMINO-ACID-BINDING PROTEIN YXEM-RELATED"/>
    <property type="match status" value="1"/>
</dbReference>
<feature type="signal peptide" evidence="2">
    <location>
        <begin position="1"/>
        <end position="35"/>
    </location>
</feature>
<gene>
    <name evidence="4" type="ORF">AWB69_07777</name>
</gene>
<dbReference type="Pfam" id="PF00497">
    <property type="entry name" value="SBP_bac_3"/>
    <property type="match status" value="1"/>
</dbReference>
<evidence type="ECO:0000313" key="4">
    <source>
        <dbReference type="EMBL" id="SAL67535.1"/>
    </source>
</evidence>
<dbReference type="InterPro" id="IPR001638">
    <property type="entry name" value="Solute-binding_3/MltF_N"/>
</dbReference>
<name>A0A158JFY4_9BURK</name>
<dbReference type="Proteomes" id="UP000054683">
    <property type="component" value="Unassembled WGS sequence"/>
</dbReference>
<proteinExistence type="predicted"/>